<dbReference type="EMBL" id="PZQS01000013">
    <property type="protein sequence ID" value="PVD20189.1"/>
    <property type="molecule type" value="Genomic_DNA"/>
</dbReference>
<organism evidence="2 3">
    <name type="scientific">Pomacea canaliculata</name>
    <name type="common">Golden apple snail</name>
    <dbReference type="NCBI Taxonomy" id="400727"/>
    <lineage>
        <taxon>Eukaryota</taxon>
        <taxon>Metazoa</taxon>
        <taxon>Spiralia</taxon>
        <taxon>Lophotrochozoa</taxon>
        <taxon>Mollusca</taxon>
        <taxon>Gastropoda</taxon>
        <taxon>Caenogastropoda</taxon>
        <taxon>Architaenioglossa</taxon>
        <taxon>Ampullarioidea</taxon>
        <taxon>Ampullariidae</taxon>
        <taxon>Pomacea</taxon>
    </lineage>
</organism>
<evidence type="ECO:0000259" key="1">
    <source>
        <dbReference type="Pfam" id="PF06534"/>
    </source>
</evidence>
<dbReference type="Gene3D" id="3.40.1000.10">
    <property type="entry name" value="Mog1/PsbP, alpha/beta/alpha sandwich"/>
    <property type="match status" value="1"/>
</dbReference>
<dbReference type="OrthoDB" id="10013795at2759"/>
<dbReference type="GO" id="GO:0015026">
    <property type="term" value="F:coreceptor activity"/>
    <property type="evidence" value="ECO:0007669"/>
    <property type="project" value="TreeGrafter"/>
</dbReference>
<dbReference type="GO" id="GO:0005886">
    <property type="term" value="C:plasma membrane"/>
    <property type="evidence" value="ECO:0007669"/>
    <property type="project" value="TreeGrafter"/>
</dbReference>
<dbReference type="InterPro" id="IPR009496">
    <property type="entry name" value="RGM_C"/>
</dbReference>
<gene>
    <name evidence="2" type="ORF">C0Q70_20685</name>
</gene>
<proteinExistence type="predicted"/>
<dbReference type="AlphaFoldDB" id="A0A2T7NG93"/>
<reference evidence="2 3" key="1">
    <citation type="submission" date="2018-04" db="EMBL/GenBank/DDBJ databases">
        <title>The genome of golden apple snail Pomacea canaliculata provides insight into stress tolerance and invasive adaptation.</title>
        <authorList>
            <person name="Liu C."/>
            <person name="Liu B."/>
            <person name="Ren Y."/>
            <person name="Zhang Y."/>
            <person name="Wang H."/>
            <person name="Li S."/>
            <person name="Jiang F."/>
            <person name="Yin L."/>
            <person name="Zhang G."/>
            <person name="Qian W."/>
            <person name="Fan W."/>
        </authorList>
    </citation>
    <scope>NUCLEOTIDE SEQUENCE [LARGE SCALE GENOMIC DNA]</scope>
    <source>
        <strain evidence="2">SZHN2017</strain>
        <tissue evidence="2">Muscle</tissue>
    </source>
</reference>
<dbReference type="InterPro" id="IPR040287">
    <property type="entry name" value="RGM"/>
</dbReference>
<dbReference type="Proteomes" id="UP000245119">
    <property type="component" value="Linkage Group LG13"/>
</dbReference>
<keyword evidence="3" id="KW-1185">Reference proteome</keyword>
<sequence>MFQLTVIVKSHPECGSSQFQTYQAQTDSLPGSFDDGHNVYGSHGGLELVEVEPNKHVEIHIKYINTTVVVRQIGRYFTFAIRMPEELVNSSHSRGELELCTRGCPASERINYQEYLAERRDRVPQVSSTYDLEDDDDDGSISNKPLSRHEAEAACRDAQLVDFYFDSCVFDLMATGDRNFTLAAIIALKTFCT</sequence>
<dbReference type="Pfam" id="PF06534">
    <property type="entry name" value="RGM_C"/>
    <property type="match status" value="1"/>
</dbReference>
<evidence type="ECO:0000313" key="3">
    <source>
        <dbReference type="Proteomes" id="UP000245119"/>
    </source>
</evidence>
<name>A0A2T7NG93_POMCA</name>
<dbReference type="PANTHER" id="PTHR31428:SF6">
    <property type="entry name" value="REPULSIVE GUIDANCE MOLECULE B HOMOLOG DRAG-1"/>
    <property type="match status" value="1"/>
</dbReference>
<accession>A0A2T7NG93</accession>
<feature type="domain" description="Repulsive guidance molecule C-terminal" evidence="1">
    <location>
        <begin position="3"/>
        <end position="189"/>
    </location>
</feature>
<dbReference type="GO" id="GO:0030509">
    <property type="term" value="P:BMP signaling pathway"/>
    <property type="evidence" value="ECO:0007669"/>
    <property type="project" value="TreeGrafter"/>
</dbReference>
<dbReference type="PANTHER" id="PTHR31428">
    <property type="entry name" value="RGM DOMAIN FAMILY MEMBER DRAG-1"/>
    <property type="match status" value="1"/>
</dbReference>
<evidence type="ECO:0000313" key="2">
    <source>
        <dbReference type="EMBL" id="PVD20189.1"/>
    </source>
</evidence>
<dbReference type="STRING" id="400727.A0A2T7NG93"/>
<comment type="caution">
    <text evidence="2">The sequence shown here is derived from an EMBL/GenBank/DDBJ whole genome shotgun (WGS) entry which is preliminary data.</text>
</comment>
<protein>
    <recommendedName>
        <fullName evidence="1">Repulsive guidance molecule C-terminal domain-containing protein</fullName>
    </recommendedName>
</protein>